<feature type="non-terminal residue" evidence="2">
    <location>
        <position position="1"/>
    </location>
</feature>
<reference evidence="3" key="1">
    <citation type="submission" date="2022-10" db="EMBL/GenBank/DDBJ databases">
        <title>Genome assembly of Pristionchus species.</title>
        <authorList>
            <person name="Yoshida K."/>
            <person name="Sommer R.J."/>
        </authorList>
    </citation>
    <scope>NUCLEOTIDE SEQUENCE [LARGE SCALE GENOMIC DNA]</scope>
    <source>
        <strain evidence="3">RS5460</strain>
    </source>
</reference>
<proteinExistence type="predicted"/>
<sequence>LLRSLLPLVSIVYSIRCAVISGETGSRRAELVKKSESATNFEKDLEKLLETSGDLSLIEIRQKVDELVAKTDPETRKRHEEWKIAQHERDNERRERIKDAIMKLSKPAQSKLIRIIFIQEDEELTQNEKRARLAEINKTLPADIREELVAKLRDTDVLSGFGYL</sequence>
<evidence type="ECO:0000313" key="2">
    <source>
        <dbReference type="EMBL" id="GMR34490.1"/>
    </source>
</evidence>
<dbReference type="AlphaFoldDB" id="A0AAN5C8D1"/>
<keyword evidence="3" id="KW-1185">Reference proteome</keyword>
<evidence type="ECO:0000313" key="3">
    <source>
        <dbReference type="Proteomes" id="UP001328107"/>
    </source>
</evidence>
<keyword evidence="1" id="KW-0732">Signal</keyword>
<name>A0AAN5C8D1_9BILA</name>
<gene>
    <name evidence="2" type="ORF">PMAYCL1PPCAC_04685</name>
</gene>
<protein>
    <recommendedName>
        <fullName evidence="4">SXP/RAL-2 family protein Ani s 5-like cation-binding domain-containing protein</fullName>
    </recommendedName>
</protein>
<evidence type="ECO:0008006" key="4">
    <source>
        <dbReference type="Google" id="ProtNLM"/>
    </source>
</evidence>
<comment type="caution">
    <text evidence="2">The sequence shown here is derived from an EMBL/GenBank/DDBJ whole genome shotgun (WGS) entry which is preliminary data.</text>
</comment>
<dbReference type="EMBL" id="BTRK01000002">
    <property type="protein sequence ID" value="GMR34490.1"/>
    <property type="molecule type" value="Genomic_DNA"/>
</dbReference>
<feature type="chain" id="PRO_5042921708" description="SXP/RAL-2 family protein Ani s 5-like cation-binding domain-containing protein" evidence="1">
    <location>
        <begin position="18"/>
        <end position="164"/>
    </location>
</feature>
<feature type="signal peptide" evidence="1">
    <location>
        <begin position="1"/>
        <end position="17"/>
    </location>
</feature>
<organism evidence="2 3">
    <name type="scientific">Pristionchus mayeri</name>
    <dbReference type="NCBI Taxonomy" id="1317129"/>
    <lineage>
        <taxon>Eukaryota</taxon>
        <taxon>Metazoa</taxon>
        <taxon>Ecdysozoa</taxon>
        <taxon>Nematoda</taxon>
        <taxon>Chromadorea</taxon>
        <taxon>Rhabditida</taxon>
        <taxon>Rhabditina</taxon>
        <taxon>Diplogasteromorpha</taxon>
        <taxon>Diplogasteroidea</taxon>
        <taxon>Neodiplogasteridae</taxon>
        <taxon>Pristionchus</taxon>
    </lineage>
</organism>
<evidence type="ECO:0000256" key="1">
    <source>
        <dbReference type="SAM" id="SignalP"/>
    </source>
</evidence>
<accession>A0AAN5C8D1</accession>
<dbReference type="Proteomes" id="UP001328107">
    <property type="component" value="Unassembled WGS sequence"/>
</dbReference>